<feature type="site" description="Interaction with substrate rRNA" evidence="1">
    <location>
        <position position="75"/>
    </location>
</feature>
<keyword evidence="1" id="KW-0698">rRNA processing</keyword>
<protein>
    <recommendedName>
        <fullName evidence="1">Ribosomal RNA large subunit methyltransferase J</fullName>
        <ecNumber evidence="1">2.1.1.266</ecNumber>
    </recommendedName>
    <alternativeName>
        <fullName evidence="1">23S rRNA (adenine(2030)-N6)-methyltransferase</fullName>
    </alternativeName>
    <alternativeName>
        <fullName evidence="1">23S rRNA m6A2030 methyltransferase</fullName>
    </alternativeName>
</protein>
<dbReference type="Proteomes" id="UP001375743">
    <property type="component" value="Unassembled WGS sequence"/>
</dbReference>
<dbReference type="Gene3D" id="3.40.50.150">
    <property type="entry name" value="Vaccinia Virus protein VP39"/>
    <property type="match status" value="1"/>
</dbReference>
<keyword evidence="1" id="KW-0808">Transferase</keyword>
<feature type="binding site" evidence="1">
    <location>
        <position position="172"/>
    </location>
    <ligand>
        <name>S-adenosyl-L-methionine</name>
        <dbReference type="ChEBI" id="CHEBI:59789"/>
    </ligand>
</feature>
<dbReference type="InterPro" id="IPR007473">
    <property type="entry name" value="RlmJ"/>
</dbReference>
<gene>
    <name evidence="1 2" type="primary">rlmJ</name>
    <name evidence="2" type="ORF">U1T56_22645</name>
</gene>
<keyword evidence="1" id="KW-0489">Methyltransferase</keyword>
<dbReference type="PANTHER" id="PTHR37426">
    <property type="entry name" value="RIBOSOMAL RNA LARGE SUBUNIT METHYLTRANSFERASE J"/>
    <property type="match status" value="1"/>
</dbReference>
<comment type="function">
    <text evidence="1">Specifically methylates the adenine in position 2030 of 23S rRNA.</text>
</comment>
<comment type="similarity">
    <text evidence="1">Belongs to the RlmJ family.</text>
</comment>
<keyword evidence="1" id="KW-0694">RNA-binding</keyword>
<proteinExistence type="inferred from homology"/>
<organism evidence="2 3">
    <name type="scientific">Benzoatithermus flavus</name>
    <dbReference type="NCBI Taxonomy" id="3108223"/>
    <lineage>
        <taxon>Bacteria</taxon>
        <taxon>Pseudomonadati</taxon>
        <taxon>Pseudomonadota</taxon>
        <taxon>Alphaproteobacteria</taxon>
        <taxon>Geminicoccales</taxon>
        <taxon>Geminicoccaceae</taxon>
        <taxon>Benzoatithermus</taxon>
    </lineage>
</organism>
<dbReference type="PANTHER" id="PTHR37426:SF1">
    <property type="entry name" value="RIBOSOMAL RNA LARGE SUBUNIT METHYLTRANSFERASE J"/>
    <property type="match status" value="1"/>
</dbReference>
<evidence type="ECO:0000256" key="1">
    <source>
        <dbReference type="HAMAP-Rule" id="MF_00934"/>
    </source>
</evidence>
<dbReference type="EC" id="2.1.1.266" evidence="1"/>
<feature type="binding site" evidence="1">
    <location>
        <position position="236"/>
    </location>
    <ligand>
        <name>S-adenosyl-L-methionine</name>
        <dbReference type="ChEBI" id="CHEBI:59789"/>
    </ligand>
</feature>
<dbReference type="SUPFAM" id="SSF53335">
    <property type="entry name" value="S-adenosyl-L-methionine-dependent methyltransferases"/>
    <property type="match status" value="1"/>
</dbReference>
<dbReference type="EMBL" id="JBBLZC010000039">
    <property type="protein sequence ID" value="MEK0085964.1"/>
    <property type="molecule type" value="Genomic_DNA"/>
</dbReference>
<evidence type="ECO:0000313" key="2">
    <source>
        <dbReference type="EMBL" id="MEK0085964.1"/>
    </source>
</evidence>
<comment type="catalytic activity">
    <reaction evidence="1">
        <text>adenosine(2030) in 23S rRNA + S-adenosyl-L-methionine = N(6)-methyladenosine(2030) in 23S rRNA + S-adenosyl-L-homocysteine + H(+)</text>
        <dbReference type="Rhea" id="RHEA:43736"/>
        <dbReference type="Rhea" id="RHEA-COMP:10668"/>
        <dbReference type="Rhea" id="RHEA-COMP:10669"/>
        <dbReference type="ChEBI" id="CHEBI:15378"/>
        <dbReference type="ChEBI" id="CHEBI:57856"/>
        <dbReference type="ChEBI" id="CHEBI:59789"/>
        <dbReference type="ChEBI" id="CHEBI:74411"/>
        <dbReference type="ChEBI" id="CHEBI:74449"/>
        <dbReference type="EC" id="2.1.1.266"/>
    </reaction>
</comment>
<keyword evidence="1" id="KW-0949">S-adenosyl-L-methionine</keyword>
<comment type="subunit">
    <text evidence="1">Monomer.</text>
</comment>
<dbReference type="RefSeq" id="WP_418161812.1">
    <property type="nucleotide sequence ID" value="NZ_JBBLZC010000039.1"/>
</dbReference>
<accession>A0ABU8Y033</accession>
<feature type="binding site" evidence="1">
    <location>
        <begin position="215"/>
        <end position="216"/>
    </location>
    <ligand>
        <name>S-adenosyl-L-methionine</name>
        <dbReference type="ChEBI" id="CHEBI:59789"/>
    </ligand>
</feature>
<reference evidence="2 3" key="1">
    <citation type="submission" date="2024-01" db="EMBL/GenBank/DDBJ databases">
        <title>Multi-omics insights into the function and evolution of sodium benzoate biodegradation pathways in Benzoatithermus flavus gen. nov., sp. nov. from hot spring.</title>
        <authorList>
            <person name="Hu C.-J."/>
            <person name="Li W.-J."/>
        </authorList>
    </citation>
    <scope>NUCLEOTIDE SEQUENCE [LARGE SCALE GENOMIC DNA]</scope>
    <source>
        <strain evidence="2 3">SYSU G07066</strain>
    </source>
</reference>
<dbReference type="Pfam" id="PF04378">
    <property type="entry name" value="RsmJ"/>
    <property type="match status" value="1"/>
</dbReference>
<sequence length="350" mass="38602">MILSIILRTAEGLSDREGDPSAFRGCGVPRLPRRCRSEPRCRLMALLRWQRFAGVPHRGMMAAPPDQHGSAMLSYRHAFHAGNFADVLKHAVYVTVLRYVTIKAKPLYVLDTHAGAGVYDLGSPEAAKTREHRAGIERVLAAPGSWPDLLAPYLELVRAFNPPGRLAVYPGSPALARAILRPQDRLELVELHPTDHAALAARFARAERARVVRADGLAHLVARMPPPERRGVVLLDPSYEIKTDYEAVARAIAKAHRRFATGTYLLWYPVIERTRVEALLAALRATGIRAQYRIELCLLPDSPGRGMTGSGLVAINPPWMLPAMVEAGLPWLKQRLSAEGPCEAGWLVPE</sequence>
<dbReference type="HAMAP" id="MF_00934">
    <property type="entry name" value="23SrRNA_methyltr_J"/>
    <property type="match status" value="1"/>
</dbReference>
<comment type="caution">
    <text evidence="2">The sequence shown here is derived from an EMBL/GenBank/DDBJ whole genome shotgun (WGS) entry which is preliminary data.</text>
</comment>
<dbReference type="InterPro" id="IPR029063">
    <property type="entry name" value="SAM-dependent_MTases_sf"/>
</dbReference>
<keyword evidence="3" id="KW-1185">Reference proteome</keyword>
<feature type="binding site" evidence="1">
    <location>
        <position position="90"/>
    </location>
    <ligand>
        <name>S-adenosyl-L-methionine</name>
        <dbReference type="ChEBI" id="CHEBI:59789"/>
    </ligand>
</feature>
<feature type="active site" description="Proton acceptor" evidence="1">
    <location>
        <position position="236"/>
    </location>
</feature>
<evidence type="ECO:0000313" key="3">
    <source>
        <dbReference type="Proteomes" id="UP001375743"/>
    </source>
</evidence>
<feature type="binding site" evidence="1">
    <location>
        <position position="190"/>
    </location>
    <ligand>
        <name>S-adenosyl-L-methionine</name>
        <dbReference type="ChEBI" id="CHEBI:59789"/>
    </ligand>
</feature>
<feature type="binding site" evidence="1">
    <location>
        <position position="113"/>
    </location>
    <ligand>
        <name>S-adenosyl-L-methionine</name>
        <dbReference type="ChEBI" id="CHEBI:59789"/>
    </ligand>
</feature>
<name>A0ABU8Y033_9PROT</name>